<feature type="region of interest" description="Disordered" evidence="1">
    <location>
        <begin position="69"/>
        <end position="96"/>
    </location>
</feature>
<evidence type="ECO:0000313" key="4">
    <source>
        <dbReference type="Proteomes" id="UP000188342"/>
    </source>
</evidence>
<dbReference type="EMBL" id="FUKQ01000025">
    <property type="protein sequence ID" value="SJN29813.1"/>
    <property type="molecule type" value="Genomic_DNA"/>
</dbReference>
<evidence type="ECO:0000259" key="2">
    <source>
        <dbReference type="Pfam" id="PF09012"/>
    </source>
</evidence>
<reference evidence="3 4" key="1">
    <citation type="submission" date="2017-02" db="EMBL/GenBank/DDBJ databases">
        <authorList>
            <person name="Peterson S.W."/>
        </authorList>
    </citation>
    <scope>NUCLEOTIDE SEQUENCE [LARGE SCALE GENOMIC DNA]</scope>
    <source>
        <strain evidence="3 4">LSP_Lj1</strain>
    </source>
</reference>
<evidence type="ECO:0000313" key="3">
    <source>
        <dbReference type="EMBL" id="SJN29813.1"/>
    </source>
</evidence>
<dbReference type="Gene3D" id="1.10.10.10">
    <property type="entry name" value="Winged helix-like DNA-binding domain superfamily/Winged helix DNA-binding domain"/>
    <property type="match status" value="1"/>
</dbReference>
<keyword evidence="4" id="KW-1185">Reference proteome</keyword>
<dbReference type="Pfam" id="PF09012">
    <property type="entry name" value="FeoC"/>
    <property type="match status" value="1"/>
</dbReference>
<organism evidence="3 4">
    <name type="scientific">Luteococcus japonicus LSP_Lj1</name>
    <dbReference type="NCBI Taxonomy" id="1255658"/>
    <lineage>
        <taxon>Bacteria</taxon>
        <taxon>Bacillati</taxon>
        <taxon>Actinomycetota</taxon>
        <taxon>Actinomycetes</taxon>
        <taxon>Propionibacteriales</taxon>
        <taxon>Propionibacteriaceae</taxon>
        <taxon>Luteococcus</taxon>
    </lineage>
</organism>
<protein>
    <recommendedName>
        <fullName evidence="2">Transcriptional regulator HTH-type FeoC domain-containing protein</fullName>
    </recommendedName>
</protein>
<dbReference type="STRING" id="1255658.FM114_06855"/>
<gene>
    <name evidence="3" type="ORF">FM114_06855</name>
</gene>
<dbReference type="AlphaFoldDB" id="A0A1R4JDJ2"/>
<proteinExistence type="predicted"/>
<dbReference type="Proteomes" id="UP000188342">
    <property type="component" value="Unassembled WGS sequence"/>
</dbReference>
<dbReference type="InterPro" id="IPR036388">
    <property type="entry name" value="WH-like_DNA-bd_sf"/>
</dbReference>
<evidence type="ECO:0000256" key="1">
    <source>
        <dbReference type="SAM" id="MobiDB-lite"/>
    </source>
</evidence>
<dbReference type="SUPFAM" id="SSF46785">
    <property type="entry name" value="Winged helix' DNA-binding domain"/>
    <property type="match status" value="1"/>
</dbReference>
<sequence length="96" mass="9598">MSGGPLSAVLSAFEGGAGSLDEITRITGMSPDVVQSSVDHLRRMGRIEAKELSMGCPSGGCGSCASGTADGDAGCGSSGPSTERRGPVLVQLSLRR</sequence>
<dbReference type="InterPro" id="IPR036390">
    <property type="entry name" value="WH_DNA-bd_sf"/>
</dbReference>
<dbReference type="OrthoDB" id="3732246at2"/>
<dbReference type="InterPro" id="IPR015102">
    <property type="entry name" value="Tscrpt_reg_HTH_FeoC"/>
</dbReference>
<accession>A0A1R4JDJ2</accession>
<feature type="domain" description="Transcriptional regulator HTH-type FeoC" evidence="2">
    <location>
        <begin position="19"/>
        <end position="66"/>
    </location>
</feature>
<name>A0A1R4JDJ2_9ACTN</name>
<dbReference type="RefSeq" id="WP_094764427.1">
    <property type="nucleotide sequence ID" value="NZ_FUKQ01000025.1"/>
</dbReference>